<evidence type="ECO:0000313" key="4">
    <source>
        <dbReference type="EMBL" id="VYT24430.1"/>
    </source>
</evidence>
<dbReference type="Gene3D" id="1.20.1090.10">
    <property type="entry name" value="Dehydroquinate synthase-like - alpha domain"/>
    <property type="match status" value="1"/>
</dbReference>
<dbReference type="PANTHER" id="PTHR43633:SF1">
    <property type="entry name" value="ALCOHOL DEHYDROGENASE YQHD"/>
    <property type="match status" value="1"/>
</dbReference>
<dbReference type="InterPro" id="IPR001670">
    <property type="entry name" value="ADH_Fe/GldA"/>
</dbReference>
<keyword evidence="1 4" id="KW-0560">Oxidoreductase</keyword>
<dbReference type="Pfam" id="PF25137">
    <property type="entry name" value="ADH_Fe_C"/>
    <property type="match status" value="1"/>
</dbReference>
<feature type="domain" description="Fe-containing alcohol dehydrogenase-like C-terminal" evidence="3">
    <location>
        <begin position="102"/>
        <end position="285"/>
    </location>
</feature>
<dbReference type="GO" id="GO:0046872">
    <property type="term" value="F:metal ion binding"/>
    <property type="evidence" value="ECO:0007669"/>
    <property type="project" value="InterPro"/>
</dbReference>
<protein>
    <submittedName>
        <fullName evidence="4">NADH-dependent butanol dehydrogenase A</fullName>
        <ecNumber evidence="4">1.1.1.-</ecNumber>
    </submittedName>
</protein>
<dbReference type="SUPFAM" id="SSF56796">
    <property type="entry name" value="Dehydroquinate synthase-like"/>
    <property type="match status" value="1"/>
</dbReference>
<dbReference type="Gene3D" id="3.40.50.1970">
    <property type="match status" value="1"/>
</dbReference>
<dbReference type="InterPro" id="IPR044731">
    <property type="entry name" value="BDH-like"/>
</dbReference>
<dbReference type="EC" id="1.1.1.-" evidence="4"/>
<dbReference type="Pfam" id="PF00465">
    <property type="entry name" value="Fe-ADH"/>
    <property type="match status" value="1"/>
</dbReference>
<dbReference type="EMBL" id="CACRTG010000021">
    <property type="protein sequence ID" value="VYT24430.1"/>
    <property type="molecule type" value="Genomic_DNA"/>
</dbReference>
<evidence type="ECO:0000256" key="1">
    <source>
        <dbReference type="ARBA" id="ARBA00023002"/>
    </source>
</evidence>
<gene>
    <name evidence="4" type="primary">bdhA_1</name>
    <name evidence="4" type="ORF">CNLFYP112_02450</name>
</gene>
<dbReference type="GO" id="GO:1990362">
    <property type="term" value="F:butanol dehydrogenase (NAD+) activity"/>
    <property type="evidence" value="ECO:0007669"/>
    <property type="project" value="InterPro"/>
</dbReference>
<reference evidence="4" key="1">
    <citation type="submission" date="2019-11" db="EMBL/GenBank/DDBJ databases">
        <authorList>
            <person name="Feng L."/>
        </authorList>
    </citation>
    <scope>NUCLEOTIDE SEQUENCE</scope>
    <source>
        <strain evidence="4">CnexileLFYP112</strain>
    </source>
</reference>
<proteinExistence type="predicted"/>
<organism evidence="4">
    <name type="scientific">[Clostridium] nexile</name>
    <dbReference type="NCBI Taxonomy" id="29361"/>
    <lineage>
        <taxon>Bacteria</taxon>
        <taxon>Bacillati</taxon>
        <taxon>Bacillota</taxon>
        <taxon>Clostridia</taxon>
        <taxon>Lachnospirales</taxon>
        <taxon>Lachnospiraceae</taxon>
        <taxon>Tyzzerella</taxon>
    </lineage>
</organism>
<name>A0A6N2V341_9FIRM</name>
<dbReference type="InterPro" id="IPR056798">
    <property type="entry name" value="ADH_Fe_C"/>
</dbReference>
<evidence type="ECO:0000259" key="3">
    <source>
        <dbReference type="Pfam" id="PF25137"/>
    </source>
</evidence>
<evidence type="ECO:0000259" key="2">
    <source>
        <dbReference type="Pfam" id="PF00465"/>
    </source>
</evidence>
<dbReference type="PANTHER" id="PTHR43633">
    <property type="entry name" value="ALCOHOL DEHYDROGENASE YQHD"/>
    <property type="match status" value="1"/>
</dbReference>
<dbReference type="AlphaFoldDB" id="A0A6N2V341"/>
<accession>A0A6N2V341</accession>
<sequence length="289" mass="32169">MDLAKTIAFGVKQTTDIWDILSYAKSPDTMKHLPVGTIVTFPSSGSDMNGSTQITNDETGENAGLAEVYPNFSWQNPEYMLSIENEALISAQMTAYVQLALGYIGLGKSDIAENTSLALMNTLLDNLDKAIADSNDVDARSTLMTISALTVNGLTTLGKAGDWVLYPLNAIVMDYCNVAYKPCITVIFPYWIKMIYDGQEEINSYFNKAFDVVIEGREKKDILKDGLKAIFKLYRKYNLPINYSEIHEVKENSEALQESLEMLAGMQSIYTELTTEKVMQMINEAIHGI</sequence>
<feature type="domain" description="Alcohol dehydrogenase iron-type/glycerol dehydrogenase GldA" evidence="2">
    <location>
        <begin position="1"/>
        <end position="73"/>
    </location>
</feature>